<dbReference type="Gene3D" id="3.30.200.20">
    <property type="entry name" value="Phosphorylase Kinase, domain 1"/>
    <property type="match status" value="1"/>
</dbReference>
<dbReference type="EMBL" id="ACGJ01002496">
    <property type="protein sequence ID" value="EES99730.1"/>
    <property type="molecule type" value="Genomic_DNA"/>
</dbReference>
<feature type="region of interest" description="Disordered" evidence="1">
    <location>
        <begin position="354"/>
        <end position="374"/>
    </location>
</feature>
<reference evidence="3 4" key="1">
    <citation type="journal article" date="2009" name="PLoS Pathog.">
        <title>Draft genome sequencing of giardia intestinalis assemblage B isolate GS: is human giardiasis caused by two different species?</title>
        <authorList>
            <person name="Franzen O."/>
            <person name="Jerlstrom-Hultqvist J."/>
            <person name="Castro E."/>
            <person name="Sherwood E."/>
            <person name="Ankarklev J."/>
            <person name="Reiner D.S."/>
            <person name="Palm D."/>
            <person name="Andersson J.O."/>
            <person name="Andersson B."/>
            <person name="Svard S.G."/>
        </authorList>
    </citation>
    <scope>NUCLEOTIDE SEQUENCE [LARGE SCALE GENOMIC DNA]</scope>
    <source>
        <strain evidence="4">ATCC 50581 / GS clone H7</strain>
    </source>
</reference>
<dbReference type="PANTHER" id="PTHR24120:SF4">
    <property type="entry name" value="GH07239P"/>
    <property type="match status" value="1"/>
</dbReference>
<dbReference type="SMART" id="SM00248">
    <property type="entry name" value="ANK"/>
    <property type="match status" value="4"/>
</dbReference>
<dbReference type="Pfam" id="PF00069">
    <property type="entry name" value="Pkinase"/>
    <property type="match status" value="1"/>
</dbReference>
<dbReference type="OrthoDB" id="1034557at2759"/>
<dbReference type="VEuPathDB" id="GiardiaDB:GL50581_3032"/>
<gene>
    <name evidence="3" type="ORF">GL50581_3032</name>
</gene>
<dbReference type="PROSITE" id="PS50011">
    <property type="entry name" value="PROTEIN_KINASE_DOM"/>
    <property type="match status" value="1"/>
</dbReference>
<dbReference type="InterPro" id="IPR011009">
    <property type="entry name" value="Kinase-like_dom_sf"/>
</dbReference>
<dbReference type="OMA" id="CQNIFIT"/>
<dbReference type="GO" id="GO:0004672">
    <property type="term" value="F:protein kinase activity"/>
    <property type="evidence" value="ECO:0007669"/>
    <property type="project" value="InterPro"/>
</dbReference>
<dbReference type="Gene3D" id="1.25.40.20">
    <property type="entry name" value="Ankyrin repeat-containing domain"/>
    <property type="match status" value="1"/>
</dbReference>
<keyword evidence="3" id="KW-0418">Kinase</keyword>
<evidence type="ECO:0000259" key="2">
    <source>
        <dbReference type="PROSITE" id="PS50011"/>
    </source>
</evidence>
<dbReference type="PANTHER" id="PTHR24120">
    <property type="entry name" value="GH07239P"/>
    <property type="match status" value="1"/>
</dbReference>
<organism evidence="3 4">
    <name type="scientific">Giardia intestinalis (strain ATCC 50581 / GS clone H7)</name>
    <name type="common">Giardia lamblia</name>
    <dbReference type="NCBI Taxonomy" id="598745"/>
    <lineage>
        <taxon>Eukaryota</taxon>
        <taxon>Metamonada</taxon>
        <taxon>Diplomonadida</taxon>
        <taxon>Hexamitidae</taxon>
        <taxon>Giardiinae</taxon>
        <taxon>Giardia</taxon>
    </lineage>
</organism>
<sequence length="782" mass="85756">MEAAQPSAPVLLPAPYVWMANICQTTLGCVCQAMDTSNNAEVTIKVVNYSQLPEDASNALAHEARALIYLNHDHVVRTYNTVITPETHTIYIIMEPCLGTLGTAIQVMGAYGRQISEDHIWCIAAEISSALKYLHEPHEKTMIDWYSAEVPVGPVVHGFLTPSDIFISRDGKCKIGGISPTQSAWEIRSGMAELGRFFLQAPEILTMQPDITEKVDIWSLGTTLFFIASFRSVWVSTNYESIVTEVGHGKAQRLPGEYSDELDSFIGKCLEVDPMYRPSVLELLVEPRLNDAMRSVRDGSIPSMRYLLGLPEELESQSLSVQPEIAEAPEPQVQQDPMNVERIVTPSGSIVADPRASGALDMPSLPTDTPTISTMDPSEMAVYAPSEPRVLPPGPVESDFVEAADKIVDLIAREACVSFTPLEDVREPVDMNILPASVTESIHPVPDLVTDDIAEKIVSEIIEAADDSLYTNVVDVVERLEEPEDSGVYVCTAPPQESSLVDSVKRLEDPVVEYEMPVEPVYASAPVALAELEPELEQEPEPTVDVVDVLEAPVCEADTYEVAPIPAEPAEPRAYAGKTFDPSVIRPVENVTQLMRCVENNDLEGARYYIGEVQSSDSFGKTALMRAAELGNPELVGLLAAHEARCRDIDGWTALMFAVHSRNADCVRILADYESGMKLANGQTALMMASFWNNPCAVSILAEKESCMSTTEMYFEGKGFTALMEAARWGRHEIVKLLREREGKIYDASGKTALDHACTSVYSVSQADKDECIRLLSDLSAK</sequence>
<evidence type="ECO:0000313" key="3">
    <source>
        <dbReference type="EMBL" id="EES99730.1"/>
    </source>
</evidence>
<name>C6LW74_GIAIB</name>
<keyword evidence="3" id="KW-0808">Transferase</keyword>
<evidence type="ECO:0000256" key="1">
    <source>
        <dbReference type="SAM" id="MobiDB-lite"/>
    </source>
</evidence>
<comment type="caution">
    <text evidence="3">The sequence shown here is derived from an EMBL/GenBank/DDBJ whole genome shotgun (WGS) entry which is preliminary data.</text>
</comment>
<dbReference type="SUPFAM" id="SSF48403">
    <property type="entry name" value="Ankyrin repeat"/>
    <property type="match status" value="1"/>
</dbReference>
<dbReference type="Proteomes" id="UP000002488">
    <property type="component" value="Unassembled WGS sequence"/>
</dbReference>
<feature type="domain" description="Protein kinase" evidence="2">
    <location>
        <begin position="16"/>
        <end position="289"/>
    </location>
</feature>
<dbReference type="AlphaFoldDB" id="C6LW74"/>
<evidence type="ECO:0000313" key="4">
    <source>
        <dbReference type="Proteomes" id="UP000002488"/>
    </source>
</evidence>
<dbReference type="SUPFAM" id="SSF56112">
    <property type="entry name" value="Protein kinase-like (PK-like)"/>
    <property type="match status" value="1"/>
</dbReference>
<accession>C6LW74</accession>
<protein>
    <submittedName>
        <fullName evidence="3">Kinase, NEK</fullName>
    </submittedName>
</protein>
<dbReference type="Gene3D" id="1.10.510.10">
    <property type="entry name" value="Transferase(Phosphotransferase) domain 1"/>
    <property type="match status" value="1"/>
</dbReference>
<dbReference type="InterPro" id="IPR036770">
    <property type="entry name" value="Ankyrin_rpt-contain_sf"/>
</dbReference>
<dbReference type="InterPro" id="IPR000719">
    <property type="entry name" value="Prot_kinase_dom"/>
</dbReference>
<dbReference type="InterPro" id="IPR002110">
    <property type="entry name" value="Ankyrin_rpt"/>
</dbReference>
<dbReference type="GO" id="GO:0005524">
    <property type="term" value="F:ATP binding"/>
    <property type="evidence" value="ECO:0007669"/>
    <property type="project" value="InterPro"/>
</dbReference>
<proteinExistence type="predicted"/>
<dbReference type="Pfam" id="PF12796">
    <property type="entry name" value="Ank_2"/>
    <property type="match status" value="2"/>
</dbReference>